<comment type="subcellular location">
    <subcellularLocation>
        <location evidence="1 7">Cell membrane</location>
        <topology evidence="1 7">Multi-pass membrane protein</topology>
    </subcellularLocation>
</comment>
<dbReference type="PROSITE" id="PS50928">
    <property type="entry name" value="ABC_TM1"/>
    <property type="match status" value="1"/>
</dbReference>
<evidence type="ECO:0000256" key="7">
    <source>
        <dbReference type="RuleBase" id="RU363032"/>
    </source>
</evidence>
<reference evidence="9" key="1">
    <citation type="journal article" date="2020" name="mSystems">
        <title>Genome- and Community-Level Interaction Insights into Carbon Utilization and Element Cycling Functions of Hydrothermarchaeota in Hydrothermal Sediment.</title>
        <authorList>
            <person name="Zhou Z."/>
            <person name="Liu Y."/>
            <person name="Xu W."/>
            <person name="Pan J."/>
            <person name="Luo Z.H."/>
            <person name="Li M."/>
        </authorList>
    </citation>
    <scope>NUCLEOTIDE SEQUENCE [LARGE SCALE GENOMIC DNA]</scope>
    <source>
        <strain evidence="9">SpSt-289</strain>
    </source>
</reference>
<proteinExistence type="inferred from homology"/>
<evidence type="ECO:0000256" key="2">
    <source>
        <dbReference type="ARBA" id="ARBA00022448"/>
    </source>
</evidence>
<accession>A0A7C1JT48</accession>
<evidence type="ECO:0000256" key="5">
    <source>
        <dbReference type="ARBA" id="ARBA00022989"/>
    </source>
</evidence>
<dbReference type="GO" id="GO:0055085">
    <property type="term" value="P:transmembrane transport"/>
    <property type="evidence" value="ECO:0007669"/>
    <property type="project" value="InterPro"/>
</dbReference>
<evidence type="ECO:0000259" key="8">
    <source>
        <dbReference type="PROSITE" id="PS50928"/>
    </source>
</evidence>
<feature type="domain" description="ABC transmembrane type-1" evidence="8">
    <location>
        <begin position="83"/>
        <end position="276"/>
    </location>
</feature>
<comment type="caution">
    <text evidence="9">The sequence shown here is derived from an EMBL/GenBank/DDBJ whole genome shotgun (WGS) entry which is preliminary data.</text>
</comment>
<dbReference type="SUPFAM" id="SSF161098">
    <property type="entry name" value="MetI-like"/>
    <property type="match status" value="1"/>
</dbReference>
<sequence>MEIIRGIFRWLGTTLKLMTYNKAGFIGFLVTAAILIMSLIGPFFVPLDTKTKLDKIYQPPSAEHWFGTDHQGRDIFSQIVHGGKDVIYVAAVAAFLSTFIAVSFGTLSAFAGGAVDSVIMGFTDIILTIPQFPLLAVLAAFIKLDNLTFLGIFLGLLSWPALLRAVRSQALSLKERDFVEAARALDLGAGHIIFRELVPNMMTYIVISFTLAMTAAVYTQVGLVLLGLVPVSSSNWGVMISLAWTQGAIFFRDAMWRIMMPILAIAIFQLSVITMTRSLELAFNPRLRTMA</sequence>
<feature type="transmembrane region" description="Helical" evidence="7">
    <location>
        <begin position="147"/>
        <end position="166"/>
    </location>
</feature>
<feature type="transmembrane region" description="Helical" evidence="7">
    <location>
        <begin position="118"/>
        <end position="141"/>
    </location>
</feature>
<keyword evidence="4 7" id="KW-0812">Transmembrane</keyword>
<keyword evidence="6 7" id="KW-0472">Membrane</keyword>
<organism evidence="9">
    <name type="scientific">Caldilinea aerophila</name>
    <dbReference type="NCBI Taxonomy" id="133453"/>
    <lineage>
        <taxon>Bacteria</taxon>
        <taxon>Bacillati</taxon>
        <taxon>Chloroflexota</taxon>
        <taxon>Caldilineae</taxon>
        <taxon>Caldilineales</taxon>
        <taxon>Caldilineaceae</taxon>
        <taxon>Caldilinea</taxon>
    </lineage>
</organism>
<feature type="transmembrane region" description="Helical" evidence="7">
    <location>
        <begin position="204"/>
        <end position="228"/>
    </location>
</feature>
<protein>
    <submittedName>
        <fullName evidence="9">ABC transporter permease</fullName>
    </submittedName>
</protein>
<dbReference type="InterPro" id="IPR035906">
    <property type="entry name" value="MetI-like_sf"/>
</dbReference>
<dbReference type="AlphaFoldDB" id="A0A7C1JT48"/>
<evidence type="ECO:0000256" key="6">
    <source>
        <dbReference type="ARBA" id="ARBA00023136"/>
    </source>
</evidence>
<dbReference type="Gene3D" id="1.10.3720.10">
    <property type="entry name" value="MetI-like"/>
    <property type="match status" value="1"/>
</dbReference>
<dbReference type="InterPro" id="IPR000515">
    <property type="entry name" value="MetI-like"/>
</dbReference>
<dbReference type="Pfam" id="PF00528">
    <property type="entry name" value="BPD_transp_1"/>
    <property type="match status" value="1"/>
</dbReference>
<evidence type="ECO:0000313" key="9">
    <source>
        <dbReference type="EMBL" id="HDX31747.1"/>
    </source>
</evidence>
<dbReference type="PANTHER" id="PTHR43386:SF1">
    <property type="entry name" value="D,D-DIPEPTIDE TRANSPORT SYSTEM PERMEASE PROTEIN DDPC-RELATED"/>
    <property type="match status" value="1"/>
</dbReference>
<dbReference type="CDD" id="cd06261">
    <property type="entry name" value="TM_PBP2"/>
    <property type="match status" value="1"/>
</dbReference>
<keyword evidence="3" id="KW-1003">Cell membrane</keyword>
<keyword evidence="5 7" id="KW-1133">Transmembrane helix</keyword>
<keyword evidence="2 7" id="KW-0813">Transport</keyword>
<feature type="transmembrane region" description="Helical" evidence="7">
    <location>
        <begin position="86"/>
        <end position="111"/>
    </location>
</feature>
<evidence type="ECO:0000256" key="1">
    <source>
        <dbReference type="ARBA" id="ARBA00004651"/>
    </source>
</evidence>
<feature type="transmembrane region" description="Helical" evidence="7">
    <location>
        <begin position="258"/>
        <end position="279"/>
    </location>
</feature>
<dbReference type="EMBL" id="DSMG01000099">
    <property type="protein sequence ID" value="HDX31747.1"/>
    <property type="molecule type" value="Genomic_DNA"/>
</dbReference>
<feature type="transmembrane region" description="Helical" evidence="7">
    <location>
        <begin position="25"/>
        <end position="45"/>
    </location>
</feature>
<name>A0A7C1JT48_9CHLR</name>
<evidence type="ECO:0000256" key="3">
    <source>
        <dbReference type="ARBA" id="ARBA00022475"/>
    </source>
</evidence>
<dbReference type="InterPro" id="IPR050366">
    <property type="entry name" value="BP-dependent_transpt_permease"/>
</dbReference>
<comment type="similarity">
    <text evidence="7">Belongs to the binding-protein-dependent transport system permease family.</text>
</comment>
<gene>
    <name evidence="9" type="ORF">ENQ20_09685</name>
</gene>
<dbReference type="GO" id="GO:0005886">
    <property type="term" value="C:plasma membrane"/>
    <property type="evidence" value="ECO:0007669"/>
    <property type="project" value="UniProtKB-SubCell"/>
</dbReference>
<dbReference type="PANTHER" id="PTHR43386">
    <property type="entry name" value="OLIGOPEPTIDE TRANSPORT SYSTEM PERMEASE PROTEIN APPC"/>
    <property type="match status" value="1"/>
</dbReference>
<evidence type="ECO:0000256" key="4">
    <source>
        <dbReference type="ARBA" id="ARBA00022692"/>
    </source>
</evidence>